<dbReference type="AlphaFoldDB" id="A0A0C4YEP8"/>
<organism evidence="1 2">
    <name type="scientific">Cupriavidus basilensis</name>
    <dbReference type="NCBI Taxonomy" id="68895"/>
    <lineage>
        <taxon>Bacteria</taxon>
        <taxon>Pseudomonadati</taxon>
        <taxon>Pseudomonadota</taxon>
        <taxon>Betaproteobacteria</taxon>
        <taxon>Burkholderiales</taxon>
        <taxon>Burkholderiaceae</taxon>
        <taxon>Cupriavidus</taxon>
    </lineage>
</organism>
<gene>
    <name evidence="1" type="ORF">RR42_m1866</name>
</gene>
<accession>A0A0C4YEP8</accession>
<protein>
    <submittedName>
        <fullName evidence="1">Uncharacterized protein</fullName>
    </submittedName>
</protein>
<name>A0A0C4YEP8_9BURK</name>
<reference evidence="1 2" key="1">
    <citation type="journal article" date="2015" name="Genome Announc.">
        <title>Complete Genome Sequence of Cupriavidus basilensis 4G11, Isolated from the Oak Ridge Field Research Center Site.</title>
        <authorList>
            <person name="Ray J."/>
            <person name="Waters R.J."/>
            <person name="Skerker J.M."/>
            <person name="Kuehl J.V."/>
            <person name="Price M.N."/>
            <person name="Huang J."/>
            <person name="Chakraborty R."/>
            <person name="Arkin A.P."/>
            <person name="Deutschbauer A."/>
        </authorList>
    </citation>
    <scope>NUCLEOTIDE SEQUENCE [LARGE SCALE GENOMIC DNA]</scope>
    <source>
        <strain evidence="1">4G11</strain>
    </source>
</reference>
<dbReference type="RefSeq" id="WP_043345995.1">
    <property type="nucleotide sequence ID" value="NZ_CP010536.1"/>
</dbReference>
<sequence>MDRKGLLDAAMVLEDLAAGLQPDPARLAAGAQALEAMHADHPSWRDMTDAAFGLQALAAGGALGLDAKGRARAARLAEVVRSLVDPL</sequence>
<evidence type="ECO:0000313" key="2">
    <source>
        <dbReference type="Proteomes" id="UP000031843"/>
    </source>
</evidence>
<dbReference type="Proteomes" id="UP000031843">
    <property type="component" value="Chromosome main"/>
</dbReference>
<evidence type="ECO:0000313" key="1">
    <source>
        <dbReference type="EMBL" id="AJG19261.1"/>
    </source>
</evidence>
<keyword evidence="2" id="KW-1185">Reference proteome</keyword>
<proteinExistence type="predicted"/>
<dbReference type="KEGG" id="cbw:RR42_m1866"/>
<dbReference type="EMBL" id="CP010536">
    <property type="protein sequence ID" value="AJG19261.1"/>
    <property type="molecule type" value="Genomic_DNA"/>
</dbReference>